<dbReference type="PANTHER" id="PTHR11596">
    <property type="entry name" value="ALKALINE PHOSPHATASE"/>
    <property type="match status" value="1"/>
</dbReference>
<dbReference type="PANTHER" id="PTHR11596:SF5">
    <property type="entry name" value="ALKALINE PHOSPHATASE"/>
    <property type="match status" value="1"/>
</dbReference>
<protein>
    <recommendedName>
        <fullName evidence="1">alkaline phosphatase</fullName>
        <ecNumber evidence="1">3.1.3.1</ecNumber>
    </recommendedName>
</protein>
<keyword evidence="8" id="KW-1185">Reference proteome</keyword>
<dbReference type="SUPFAM" id="SSF53649">
    <property type="entry name" value="Alkaline phosphatase-like"/>
    <property type="match status" value="1"/>
</dbReference>
<comment type="cofactor">
    <cofactor evidence="4">
        <name>Mg(2+)</name>
        <dbReference type="ChEBI" id="CHEBI:18420"/>
    </cofactor>
    <text evidence="4">Binds 1 Mg(2+) ion.</text>
</comment>
<dbReference type="Pfam" id="PF00245">
    <property type="entry name" value="Alk_phosphatase"/>
    <property type="match status" value="2"/>
</dbReference>
<feature type="active site" description="Phosphoserine intermediate" evidence="3">
    <location>
        <position position="255"/>
    </location>
</feature>
<keyword evidence="4" id="KW-0479">Metal-binding</keyword>
<feature type="binding site" evidence="4">
    <location>
        <position position="306"/>
    </location>
    <ligand>
        <name>Mg(2+)</name>
        <dbReference type="ChEBI" id="CHEBI:18420"/>
    </ligand>
</feature>
<evidence type="ECO:0000256" key="4">
    <source>
        <dbReference type="PIRSR" id="PIRSR601952-2"/>
    </source>
</evidence>
<dbReference type="InterPro" id="IPR017850">
    <property type="entry name" value="Alkaline_phosphatase_core_sf"/>
</dbReference>
<evidence type="ECO:0000256" key="2">
    <source>
        <dbReference type="ARBA" id="ARBA00022553"/>
    </source>
</evidence>
<dbReference type="AlphaFoldDB" id="A0AAD3GZM6"/>
<feature type="binding site" evidence="4">
    <location>
        <position position="491"/>
    </location>
    <ligand>
        <name>Zn(2+)</name>
        <dbReference type="ChEBI" id="CHEBI:29105"/>
        <label>2</label>
    </ligand>
</feature>
<evidence type="ECO:0000256" key="5">
    <source>
        <dbReference type="SAM" id="MobiDB-lite"/>
    </source>
</evidence>
<dbReference type="GO" id="GO:0046872">
    <property type="term" value="F:metal ion binding"/>
    <property type="evidence" value="ECO:0007669"/>
    <property type="project" value="UniProtKB-KW"/>
</dbReference>
<proteinExistence type="predicted"/>
<feature type="binding site" evidence="4">
    <location>
        <position position="495"/>
    </location>
    <ligand>
        <name>Zn(2+)</name>
        <dbReference type="ChEBI" id="CHEBI:29105"/>
        <label>2</label>
    </ligand>
</feature>
<evidence type="ECO:0000256" key="3">
    <source>
        <dbReference type="PIRSR" id="PIRSR601952-1"/>
    </source>
</evidence>
<dbReference type="Gene3D" id="3.40.720.10">
    <property type="entry name" value="Alkaline Phosphatase, subunit A"/>
    <property type="match status" value="1"/>
</dbReference>
<evidence type="ECO:0000256" key="6">
    <source>
        <dbReference type="SAM" id="SignalP"/>
    </source>
</evidence>
<sequence>MKFTSAIAALVLVSADAQNLRRNTKSGKATKAPKCAKSYTESHGGPFPMDNSERLLHREGVIDEIPASLCTNAANGKNVMLVVGDGMGWEMIRAGAIAKSILDELEGMGCDTSAGCPSMDAAKAAFAGRTLDDYYTEGQGHGLSFQELSGHALVTTSTLVLQSPNDGAHYAPAKSLLEGSVSGHDNGMAPVALDDCTGKPIDFSPLDYEKEGGNMVLWDDEMGGKYPWDDRYFTAEGHGTDGFDKEFIMRHATDSASTAGALATGHKAAVNMMSVNLYEEDVSTIVEDAMKCGKAAGVISSVPVLHATPGSFVTHSNYRKNGPQMQRSLEDVNPTYIAGACASRYQPSEAHKDKMREGGSLSSQWTLIEQSPDVSAADFYKPLEGLDPNDDQHVAVCFGGGYTASGQSNAPYRGLDSSYTQRYCSSGNVDTDADGNITGVSPTTSAELCNHYSPEEVAQIPTMKEHVKAAVDFLGKDDDGFFLMYEQGDIDWAAHGNHMDDMLGTMLDINDGVQYMMDWIKDNGGWEKNALYVTADHDHYVTLKSNFPEAVANFIIAGESHKITPQNNSNVNPWSVAIAAGAHEDDSKSTTEHIADYTTWTEEDAETVGHFWGSFGSGGNGWGSHSTRPVPLSYDGDNGCVEALKGAGYKVLGKDVAGAEDKIDQVHIHACMMKALFAL</sequence>
<dbReference type="SMART" id="SM00098">
    <property type="entry name" value="alkPPc"/>
    <property type="match status" value="1"/>
</dbReference>
<comment type="caution">
    <text evidence="7">The sequence shown here is derived from an EMBL/GenBank/DDBJ whole genome shotgun (WGS) entry which is preliminary data.</text>
</comment>
<feature type="binding site" evidence="4">
    <location>
        <position position="536"/>
    </location>
    <ligand>
        <name>Zn(2+)</name>
        <dbReference type="ChEBI" id="CHEBI:29105"/>
        <label>2</label>
    </ligand>
</feature>
<feature type="binding site" evidence="4">
    <location>
        <position position="486"/>
    </location>
    <ligand>
        <name>Mg(2+)</name>
        <dbReference type="ChEBI" id="CHEBI:18420"/>
    </ligand>
</feature>
<reference evidence="7 8" key="1">
    <citation type="journal article" date="2021" name="Sci. Rep.">
        <title>The genome of the diatom Chaetoceros tenuissimus carries an ancient integrated fragment of an extant virus.</title>
        <authorList>
            <person name="Hongo Y."/>
            <person name="Kimura K."/>
            <person name="Takaki Y."/>
            <person name="Yoshida Y."/>
            <person name="Baba S."/>
            <person name="Kobayashi G."/>
            <person name="Nagasaki K."/>
            <person name="Hano T."/>
            <person name="Tomaru Y."/>
        </authorList>
    </citation>
    <scope>NUCLEOTIDE SEQUENCE [LARGE SCALE GENOMIC DNA]</scope>
    <source>
        <strain evidence="7 8">NIES-3715</strain>
    </source>
</reference>
<dbReference type="GO" id="GO:0004035">
    <property type="term" value="F:alkaline phosphatase activity"/>
    <property type="evidence" value="ECO:0007669"/>
    <property type="project" value="UniProtKB-EC"/>
</dbReference>
<keyword evidence="2" id="KW-0597">Phosphoprotein</keyword>
<evidence type="ECO:0000256" key="1">
    <source>
        <dbReference type="ARBA" id="ARBA00012647"/>
    </source>
</evidence>
<name>A0AAD3GZM6_9STRA</name>
<feature type="binding site" evidence="4">
    <location>
        <position position="537"/>
    </location>
    <ligand>
        <name>Zn(2+)</name>
        <dbReference type="ChEBI" id="CHEBI:29105"/>
        <label>2</label>
    </ligand>
</feature>
<keyword evidence="4" id="KW-0460">Magnesium</keyword>
<feature type="binding site" evidence="4">
    <location>
        <position position="308"/>
    </location>
    <ligand>
        <name>Mg(2+)</name>
        <dbReference type="ChEBI" id="CHEBI:18420"/>
    </ligand>
</feature>
<evidence type="ECO:0000313" key="8">
    <source>
        <dbReference type="Proteomes" id="UP001054902"/>
    </source>
</evidence>
<feature type="chain" id="PRO_5041971542" description="alkaline phosphatase" evidence="6">
    <location>
        <begin position="18"/>
        <end position="679"/>
    </location>
</feature>
<organism evidence="7 8">
    <name type="scientific">Chaetoceros tenuissimus</name>
    <dbReference type="NCBI Taxonomy" id="426638"/>
    <lineage>
        <taxon>Eukaryota</taxon>
        <taxon>Sar</taxon>
        <taxon>Stramenopiles</taxon>
        <taxon>Ochrophyta</taxon>
        <taxon>Bacillariophyta</taxon>
        <taxon>Coscinodiscophyceae</taxon>
        <taxon>Chaetocerotophycidae</taxon>
        <taxon>Chaetocerotales</taxon>
        <taxon>Chaetocerotaceae</taxon>
        <taxon>Chaetoceros</taxon>
    </lineage>
</organism>
<dbReference type="EMBL" id="BLLK01000020">
    <property type="protein sequence ID" value="GFH44703.1"/>
    <property type="molecule type" value="Genomic_DNA"/>
</dbReference>
<feature type="region of interest" description="Disordered" evidence="5">
    <location>
        <begin position="23"/>
        <end position="50"/>
    </location>
</feature>
<evidence type="ECO:0000313" key="7">
    <source>
        <dbReference type="EMBL" id="GFH44703.1"/>
    </source>
</evidence>
<keyword evidence="4" id="KW-0862">Zinc</keyword>
<dbReference type="InterPro" id="IPR001952">
    <property type="entry name" value="Alkaline_phosphatase"/>
</dbReference>
<comment type="cofactor">
    <cofactor evidence="4">
        <name>Zn(2+)</name>
        <dbReference type="ChEBI" id="CHEBI:29105"/>
    </cofactor>
    <text evidence="4">Binds 2 Zn(2+) ions.</text>
</comment>
<accession>A0AAD3GZM6</accession>
<feature type="signal peptide" evidence="6">
    <location>
        <begin position="1"/>
        <end position="17"/>
    </location>
</feature>
<keyword evidence="6" id="KW-0732">Signal</keyword>
<dbReference type="Proteomes" id="UP001054902">
    <property type="component" value="Unassembled WGS sequence"/>
</dbReference>
<gene>
    <name evidence="7" type="ORF">CTEN210_01177</name>
</gene>
<dbReference type="EC" id="3.1.3.1" evidence="1"/>